<reference evidence="1" key="1">
    <citation type="submission" date="2023-04" db="EMBL/GenBank/DDBJ databases">
        <authorList>
            <consortium name="ELIXIR-Norway"/>
        </authorList>
    </citation>
    <scope>NUCLEOTIDE SEQUENCE [LARGE SCALE GENOMIC DNA]</scope>
</reference>
<evidence type="ECO:0000313" key="1">
    <source>
        <dbReference type="EMBL" id="CAI9179305.1"/>
    </source>
</evidence>
<organism evidence="1 2">
    <name type="scientific">Rangifer tarandus platyrhynchus</name>
    <name type="common">Svalbard reindeer</name>
    <dbReference type="NCBI Taxonomy" id="3082113"/>
    <lineage>
        <taxon>Eukaryota</taxon>
        <taxon>Metazoa</taxon>
        <taxon>Chordata</taxon>
        <taxon>Craniata</taxon>
        <taxon>Vertebrata</taxon>
        <taxon>Euteleostomi</taxon>
        <taxon>Mammalia</taxon>
        <taxon>Eutheria</taxon>
        <taxon>Laurasiatheria</taxon>
        <taxon>Artiodactyla</taxon>
        <taxon>Ruminantia</taxon>
        <taxon>Pecora</taxon>
        <taxon>Cervidae</taxon>
        <taxon>Odocoileinae</taxon>
        <taxon>Rangifer</taxon>
    </lineage>
</organism>
<keyword evidence="2" id="KW-1185">Reference proteome</keyword>
<name>A0ABN8ZZ75_RANTA</name>
<evidence type="ECO:0000313" key="2">
    <source>
        <dbReference type="Proteomes" id="UP001176941"/>
    </source>
</evidence>
<proteinExistence type="predicted"/>
<sequence length="138" mass="15002">MDPGMGFRQSGNLPQPARSWPCRCQEGGMRCAHLHTSEWVAPWGPGAPGVQHCSAVEGGSQLLVPNVLLVSCKRFLSYIYFVGFSIAQNTKSERLDATSPLKLCLLSERLFPPSGKNPDVALATVPLPSPLPMDSFHR</sequence>
<protein>
    <submittedName>
        <fullName evidence="1">Uncharacterized protein</fullName>
    </submittedName>
</protein>
<dbReference type="EMBL" id="OX459945">
    <property type="protein sequence ID" value="CAI9179305.1"/>
    <property type="molecule type" value="Genomic_DNA"/>
</dbReference>
<gene>
    <name evidence="1" type="ORF">MRATA1EN1_LOCUS28267</name>
</gene>
<accession>A0ABN8ZZ75</accession>
<dbReference type="Proteomes" id="UP001176941">
    <property type="component" value="Chromosome 9"/>
</dbReference>